<accession>A0AA91PG56</accession>
<dbReference type="EMBL" id="NCXO01000007">
    <property type="protein sequence ID" value="OSC34823.1"/>
    <property type="molecule type" value="Genomic_DNA"/>
</dbReference>
<feature type="region of interest" description="Disordered" evidence="1">
    <location>
        <begin position="1"/>
        <end position="20"/>
    </location>
</feature>
<protein>
    <submittedName>
        <fullName evidence="2">Uncharacterized protein</fullName>
    </submittedName>
</protein>
<evidence type="ECO:0000313" key="3">
    <source>
        <dbReference type="Proteomes" id="UP000193577"/>
    </source>
</evidence>
<comment type="caution">
    <text evidence="2">The sequence shown here is derived from an EMBL/GenBank/DDBJ whole genome shotgun (WGS) entry which is preliminary data.</text>
</comment>
<gene>
    <name evidence="2" type="ORF">B8W67_04665</name>
</gene>
<proteinExistence type="predicted"/>
<dbReference type="Proteomes" id="UP000193577">
    <property type="component" value="Unassembled WGS sequence"/>
</dbReference>
<name>A0AA91PG56_9MYCO</name>
<keyword evidence="3" id="KW-1185">Reference proteome</keyword>
<dbReference type="AlphaFoldDB" id="A0AA91PG56"/>
<organism evidence="2 3">
    <name type="scientific">Mycolicibacillus koreensis</name>
    <dbReference type="NCBI Taxonomy" id="1069220"/>
    <lineage>
        <taxon>Bacteria</taxon>
        <taxon>Bacillati</taxon>
        <taxon>Actinomycetota</taxon>
        <taxon>Actinomycetes</taxon>
        <taxon>Mycobacteriales</taxon>
        <taxon>Mycobacteriaceae</taxon>
        <taxon>Mycolicibacillus</taxon>
    </lineage>
</organism>
<feature type="non-terminal residue" evidence="2">
    <location>
        <position position="1"/>
    </location>
</feature>
<reference evidence="2 3" key="1">
    <citation type="submission" date="2017-04" db="EMBL/GenBank/DDBJ databases">
        <title>The new phylogeny of genus Mycobacterium.</title>
        <authorList>
            <person name="Tortoli E."/>
            <person name="Trovato A."/>
            <person name="Cirillo D.M."/>
        </authorList>
    </citation>
    <scope>NUCLEOTIDE SEQUENCE [LARGE SCALE GENOMIC DNA]</scope>
    <source>
        <strain evidence="2 3">KCTC 19819</strain>
    </source>
</reference>
<evidence type="ECO:0000256" key="1">
    <source>
        <dbReference type="SAM" id="MobiDB-lite"/>
    </source>
</evidence>
<sequence length="81" mass="8102">PPPGPVESPPPVEAPAPPPLAAEVHPQSAIIGGNVGVVGSAVEKNQIARIAGRSDTSTVLLLGPLLRGSTVQISPVTEEGR</sequence>
<evidence type="ECO:0000313" key="2">
    <source>
        <dbReference type="EMBL" id="OSC34823.1"/>
    </source>
</evidence>